<evidence type="ECO:0000313" key="5">
    <source>
        <dbReference type="WBParaSite" id="ACRNAN_scaffold952.g23751.t1"/>
    </source>
</evidence>
<dbReference type="PROSITE" id="PS00028">
    <property type="entry name" value="ZINC_FINGER_C2H2_1"/>
    <property type="match status" value="1"/>
</dbReference>
<dbReference type="WBParaSite" id="ACRNAN_scaffold952.g23751.t1">
    <property type="protein sequence ID" value="ACRNAN_scaffold952.g23751.t1"/>
    <property type="gene ID" value="ACRNAN_scaffold952.g23751"/>
</dbReference>
<keyword evidence="1" id="KW-0479">Metal-binding</keyword>
<feature type="region of interest" description="Disordered" evidence="2">
    <location>
        <begin position="413"/>
        <end position="432"/>
    </location>
</feature>
<feature type="domain" description="C2H2-type" evidence="3">
    <location>
        <begin position="255"/>
        <end position="281"/>
    </location>
</feature>
<dbReference type="AlphaFoldDB" id="A0A914EPJ0"/>
<evidence type="ECO:0000256" key="1">
    <source>
        <dbReference type="PROSITE-ProRule" id="PRU00042"/>
    </source>
</evidence>
<evidence type="ECO:0000259" key="3">
    <source>
        <dbReference type="PROSITE" id="PS50157"/>
    </source>
</evidence>
<sequence length="432" mass="49810">MVSSSTNVTSSTGHFINQGQFINHNKQMTAYIDYGPVRFRFESSQRKNDVVLYDSELYRGKTSEWFLTRKNKSTLNETYRCVHCRCLAEKNRRSKVEIDASKKAGARIIIKDDRFMTDPDFPLGGHICNFENYPNCDTAVVWGRRALLRANTELRKNPERPKMKFEKLIQSIKDGTEYAHLDNETRQRVIDVIVNSKNGFNSRRRSFARNNSIAIKKAVESSSTDDETKRNFLRLQLRQRKTRLSLNLNPLNRHFECDIHGCNQVYRSQNALCVHKRTAHSTLAFFDSEGCSPIKKKYNIKDPQELLDPSFQISQERKPIENEATIVAHDDAVTIDIEGIGVEEREVELDVYRHFMAPSPDHFMGSVNSMLDQIYEYTTLVSHNSNCRDIIFTQLNQTLQLCAALCQQEGFSLESPDDSTQQELPIIPETSF</sequence>
<accession>A0A914EPJ0</accession>
<dbReference type="InterPro" id="IPR013087">
    <property type="entry name" value="Znf_C2H2_type"/>
</dbReference>
<keyword evidence="1" id="KW-0862">Zinc</keyword>
<protein>
    <submittedName>
        <fullName evidence="5">C2H2-type domain-containing protein</fullName>
    </submittedName>
</protein>
<dbReference type="Proteomes" id="UP000887540">
    <property type="component" value="Unplaced"/>
</dbReference>
<evidence type="ECO:0000256" key="2">
    <source>
        <dbReference type="SAM" id="MobiDB-lite"/>
    </source>
</evidence>
<dbReference type="GO" id="GO:0008270">
    <property type="term" value="F:zinc ion binding"/>
    <property type="evidence" value="ECO:0007669"/>
    <property type="project" value="UniProtKB-KW"/>
</dbReference>
<reference evidence="5" key="1">
    <citation type="submission" date="2022-11" db="UniProtKB">
        <authorList>
            <consortium name="WormBaseParasite"/>
        </authorList>
    </citation>
    <scope>IDENTIFICATION</scope>
</reference>
<proteinExistence type="predicted"/>
<evidence type="ECO:0000313" key="4">
    <source>
        <dbReference type="Proteomes" id="UP000887540"/>
    </source>
</evidence>
<name>A0A914EPJ0_9BILA</name>
<dbReference type="PROSITE" id="PS50157">
    <property type="entry name" value="ZINC_FINGER_C2H2_2"/>
    <property type="match status" value="1"/>
</dbReference>
<keyword evidence="1" id="KW-0863">Zinc-finger</keyword>
<organism evidence="4 5">
    <name type="scientific">Acrobeloides nanus</name>
    <dbReference type="NCBI Taxonomy" id="290746"/>
    <lineage>
        <taxon>Eukaryota</taxon>
        <taxon>Metazoa</taxon>
        <taxon>Ecdysozoa</taxon>
        <taxon>Nematoda</taxon>
        <taxon>Chromadorea</taxon>
        <taxon>Rhabditida</taxon>
        <taxon>Tylenchina</taxon>
        <taxon>Cephalobomorpha</taxon>
        <taxon>Cephaloboidea</taxon>
        <taxon>Cephalobidae</taxon>
        <taxon>Acrobeloides</taxon>
    </lineage>
</organism>
<keyword evidence="4" id="KW-1185">Reference proteome</keyword>